<feature type="region of interest" description="Disordered" evidence="1">
    <location>
        <begin position="327"/>
        <end position="348"/>
    </location>
</feature>
<name>A0ABQ9YIU8_9EUKA</name>
<evidence type="ECO:0000313" key="4">
    <source>
        <dbReference type="Proteomes" id="UP001281761"/>
    </source>
</evidence>
<feature type="compositionally biased region" description="Basic and acidic residues" evidence="1">
    <location>
        <begin position="335"/>
        <end position="348"/>
    </location>
</feature>
<reference evidence="3 4" key="1">
    <citation type="journal article" date="2022" name="bioRxiv">
        <title>Genomics of Preaxostyla Flagellates Illuminates Evolutionary Transitions and the Path Towards Mitochondrial Loss.</title>
        <authorList>
            <person name="Novak L.V.F."/>
            <person name="Treitli S.C."/>
            <person name="Pyrih J."/>
            <person name="Halakuc P."/>
            <person name="Pipaliya S.V."/>
            <person name="Vacek V."/>
            <person name="Brzon O."/>
            <person name="Soukal P."/>
            <person name="Eme L."/>
            <person name="Dacks J.B."/>
            <person name="Karnkowska A."/>
            <person name="Elias M."/>
            <person name="Hampl V."/>
        </authorList>
    </citation>
    <scope>NUCLEOTIDE SEQUENCE [LARGE SCALE GENOMIC DNA]</scope>
    <source>
        <strain evidence="3">NAU3</strain>
        <tissue evidence="3">Gut</tissue>
    </source>
</reference>
<sequence>MYLAIVLMSLVCHGGFMNVVEFAVVNEALVCWVSERSDDIVRADLIPQLIISLNPQSFPFTEAVNIHTNLLSSVARSLLLTTPDGLAKLGIVDADEQLTVHGTVLKQVIIPSEKYICHLCFNRFSIFDGVLCMYFLALLAAVLEISPYYQPTMELVLNTPVFLSIPSCLTFFENDRSIWVFLSRRRRGWSISIKDALHSVSDLNTAEKRKQLNTIGRCSSHPLPPTTRQLLTGCPLTLRQSQPNRTRGMDEIAVGSPQRKQHKRTQHRADRPTDRTLAQLITWLTTSSPQLSLTHHIIVFAHSMCRCCLVTARIVGDTRIPVESTAEAEAAAGADDVKTVESEGDWKS</sequence>
<dbReference type="EMBL" id="JARBJD010000006">
    <property type="protein sequence ID" value="KAK2963529.1"/>
    <property type="molecule type" value="Genomic_DNA"/>
</dbReference>
<evidence type="ECO:0000256" key="1">
    <source>
        <dbReference type="SAM" id="MobiDB-lite"/>
    </source>
</evidence>
<evidence type="ECO:0000256" key="2">
    <source>
        <dbReference type="SAM" id="SignalP"/>
    </source>
</evidence>
<feature type="chain" id="PRO_5045163216" evidence="2">
    <location>
        <begin position="23"/>
        <end position="348"/>
    </location>
</feature>
<keyword evidence="4" id="KW-1185">Reference proteome</keyword>
<dbReference type="Proteomes" id="UP001281761">
    <property type="component" value="Unassembled WGS sequence"/>
</dbReference>
<protein>
    <submittedName>
        <fullName evidence="3">Uncharacterized protein</fullName>
    </submittedName>
</protein>
<organism evidence="3 4">
    <name type="scientific">Blattamonas nauphoetae</name>
    <dbReference type="NCBI Taxonomy" id="2049346"/>
    <lineage>
        <taxon>Eukaryota</taxon>
        <taxon>Metamonada</taxon>
        <taxon>Preaxostyla</taxon>
        <taxon>Oxymonadida</taxon>
        <taxon>Blattamonas</taxon>
    </lineage>
</organism>
<gene>
    <name evidence="3" type="ORF">BLNAU_1572</name>
</gene>
<proteinExistence type="predicted"/>
<accession>A0ABQ9YIU8</accession>
<feature type="signal peptide" evidence="2">
    <location>
        <begin position="1"/>
        <end position="22"/>
    </location>
</feature>
<keyword evidence="2" id="KW-0732">Signal</keyword>
<evidence type="ECO:0000313" key="3">
    <source>
        <dbReference type="EMBL" id="KAK2963529.1"/>
    </source>
</evidence>
<comment type="caution">
    <text evidence="3">The sequence shown here is derived from an EMBL/GenBank/DDBJ whole genome shotgun (WGS) entry which is preliminary data.</text>
</comment>